<organism evidence="1 2">
    <name type="scientific">Bacillus cereus</name>
    <dbReference type="NCBI Taxonomy" id="1396"/>
    <lineage>
        <taxon>Bacteria</taxon>
        <taxon>Bacillati</taxon>
        <taxon>Bacillota</taxon>
        <taxon>Bacilli</taxon>
        <taxon>Bacillales</taxon>
        <taxon>Bacillaceae</taxon>
        <taxon>Bacillus</taxon>
        <taxon>Bacillus cereus group</taxon>
    </lineage>
</organism>
<name>A0A1S9V0U9_BACCE</name>
<comment type="caution">
    <text evidence="1">The sequence shown here is derived from an EMBL/GenBank/DDBJ whole genome shotgun (WGS) entry which is preliminary data.</text>
</comment>
<evidence type="ECO:0000313" key="1">
    <source>
        <dbReference type="EMBL" id="OOR28115.1"/>
    </source>
</evidence>
<dbReference type="EMBL" id="MUAL01000013">
    <property type="protein sequence ID" value="OOR28115.1"/>
    <property type="molecule type" value="Genomic_DNA"/>
</dbReference>
<sequence>MDMRNVKNDVEFAHNGKVFPARVDTYFYDGKKMGDTLVFTYTDVPVSIDFSDEDTFNVIAKRECTLIDKLGAEEYRVFDRYRKRVKEIAESHVIINDKVYNHYYDNSVRSGATVYHEMMLQMKDGETIDGTSPSQLFYDEDKKNKKKTFYNLTNKVKKYCGANKTEPKDSALNIKLTQEYKEKLTWINERNNWEV</sequence>
<evidence type="ECO:0000313" key="2">
    <source>
        <dbReference type="Proteomes" id="UP000191124"/>
    </source>
</evidence>
<reference evidence="1 2" key="1">
    <citation type="submission" date="2017-01" db="EMBL/GenBank/DDBJ databases">
        <title>Bacillus cereus isolates.</title>
        <authorList>
            <person name="Beno S.M."/>
        </authorList>
    </citation>
    <scope>NUCLEOTIDE SEQUENCE [LARGE SCALE GENOMIC DNA]</scope>
    <source>
        <strain evidence="1 2">FSL M7-1219</strain>
    </source>
</reference>
<protein>
    <submittedName>
        <fullName evidence="1">Uncharacterized protein</fullName>
    </submittedName>
</protein>
<accession>A0A1S9V0U9</accession>
<dbReference type="AlphaFoldDB" id="A0A1S9V0U9"/>
<dbReference type="Proteomes" id="UP000191124">
    <property type="component" value="Unassembled WGS sequence"/>
</dbReference>
<proteinExistence type="predicted"/>
<gene>
    <name evidence="1" type="ORF">BW892_10215</name>
</gene>